<dbReference type="InterPro" id="IPR003835">
    <property type="entry name" value="Glyco_trans_19"/>
</dbReference>
<sequence>MRTPRRNPVIFLSSGEPSGDIHGARLVRELRKLLPDARFLGLGGPEMAKEGVEILIPPEKLAIVGFQEALLHIKQVLDIMKTLVRKAIKEADLAVFIDYPGFNLRLAHYLHNAGIKTVYYIVPQVWAWGTWRTHLLRKYIDRALVILPFEEDFLRKKGVRAEYVGHPLIDILSEDSDEVERDGDVPHIAMLPGSRIDEIRRLLPRLINIREEIRKELPGCRFLFSLLHDGGFSRQLEAHDTRVFRGRARGILRAS</sequence>
<reference evidence="11" key="1">
    <citation type="journal article" date="2020" name="mSystems">
        <title>Genome- and Community-Level Interaction Insights into Carbon Utilization and Element Cycling Functions of Hydrothermarchaeota in Hydrothermal Sediment.</title>
        <authorList>
            <person name="Zhou Z."/>
            <person name="Liu Y."/>
            <person name="Xu W."/>
            <person name="Pan J."/>
            <person name="Luo Z.H."/>
            <person name="Li M."/>
        </authorList>
    </citation>
    <scope>NUCLEOTIDE SEQUENCE [LARGE SCALE GENOMIC DNA]</scope>
    <source>
        <strain evidence="11">HyVt-237</strain>
    </source>
</reference>
<evidence type="ECO:0000256" key="7">
    <source>
        <dbReference type="ARBA" id="ARBA00022679"/>
    </source>
</evidence>
<accession>A0A7C1BEF5</accession>
<dbReference type="PANTHER" id="PTHR30372:SF4">
    <property type="entry name" value="LIPID-A-DISACCHARIDE SYNTHASE, MITOCHONDRIAL-RELATED"/>
    <property type="match status" value="1"/>
</dbReference>
<evidence type="ECO:0000256" key="1">
    <source>
        <dbReference type="ARBA" id="ARBA00002056"/>
    </source>
</evidence>
<dbReference type="EMBL" id="DRBW01000142">
    <property type="protein sequence ID" value="HDM90254.1"/>
    <property type="molecule type" value="Genomic_DNA"/>
</dbReference>
<dbReference type="GO" id="GO:0008915">
    <property type="term" value="F:lipid-A-disaccharide synthase activity"/>
    <property type="evidence" value="ECO:0007669"/>
    <property type="project" value="UniProtKB-UniRule"/>
</dbReference>
<dbReference type="PANTHER" id="PTHR30372">
    <property type="entry name" value="LIPID-A-DISACCHARIDE SYNTHASE"/>
    <property type="match status" value="1"/>
</dbReference>
<evidence type="ECO:0000256" key="3">
    <source>
        <dbReference type="ARBA" id="ARBA00020902"/>
    </source>
</evidence>
<comment type="catalytic activity">
    <reaction evidence="9">
        <text>a lipid X + a UDP-2-N,3-O-bis[(3R)-3-hydroxyacyl]-alpha-D-glucosamine = a lipid A disaccharide + UDP + H(+)</text>
        <dbReference type="Rhea" id="RHEA:67828"/>
        <dbReference type="ChEBI" id="CHEBI:15378"/>
        <dbReference type="ChEBI" id="CHEBI:58223"/>
        <dbReference type="ChEBI" id="CHEBI:137748"/>
        <dbReference type="ChEBI" id="CHEBI:176338"/>
        <dbReference type="ChEBI" id="CHEBI:176343"/>
        <dbReference type="EC" id="2.4.1.182"/>
    </reaction>
</comment>
<protein>
    <recommendedName>
        <fullName evidence="3 10">Lipid-A-disaccharide synthase</fullName>
        <ecNumber evidence="2 10">2.4.1.182</ecNumber>
    </recommendedName>
</protein>
<evidence type="ECO:0000256" key="4">
    <source>
        <dbReference type="ARBA" id="ARBA00022516"/>
    </source>
</evidence>
<keyword evidence="5" id="KW-0441">Lipid A biosynthesis</keyword>
<dbReference type="Pfam" id="PF02684">
    <property type="entry name" value="LpxB"/>
    <property type="match status" value="1"/>
</dbReference>
<evidence type="ECO:0000313" key="11">
    <source>
        <dbReference type="EMBL" id="HDM90254.1"/>
    </source>
</evidence>
<comment type="caution">
    <text evidence="11">The sequence shown here is derived from an EMBL/GenBank/DDBJ whole genome shotgun (WGS) entry which is preliminary data.</text>
</comment>
<evidence type="ECO:0000256" key="6">
    <source>
        <dbReference type="ARBA" id="ARBA00022676"/>
    </source>
</evidence>
<evidence type="ECO:0000256" key="10">
    <source>
        <dbReference type="NCBIfam" id="TIGR00215"/>
    </source>
</evidence>
<keyword evidence="7 11" id="KW-0808">Transferase</keyword>
<feature type="non-terminal residue" evidence="11">
    <location>
        <position position="255"/>
    </location>
</feature>
<dbReference type="GO" id="GO:0005543">
    <property type="term" value="F:phospholipid binding"/>
    <property type="evidence" value="ECO:0007669"/>
    <property type="project" value="TreeGrafter"/>
</dbReference>
<dbReference type="AlphaFoldDB" id="A0A7C1BEF5"/>
<dbReference type="NCBIfam" id="TIGR00215">
    <property type="entry name" value="lpxB"/>
    <property type="match status" value="1"/>
</dbReference>
<dbReference type="GO" id="GO:0009245">
    <property type="term" value="P:lipid A biosynthetic process"/>
    <property type="evidence" value="ECO:0007669"/>
    <property type="project" value="UniProtKB-UniRule"/>
</dbReference>
<comment type="function">
    <text evidence="1">Condensation of UDP-2,3-diacylglucosamine and 2,3-diacylglucosamine-1-phosphate to form lipid A disaccharide, a precursor of lipid A, a phosphorylated glycolipid that anchors the lipopolysaccharide to the outer membrane of the cell.</text>
</comment>
<evidence type="ECO:0000256" key="9">
    <source>
        <dbReference type="ARBA" id="ARBA00048975"/>
    </source>
</evidence>
<keyword evidence="8" id="KW-0443">Lipid metabolism</keyword>
<gene>
    <name evidence="11" type="primary">lpxB</name>
    <name evidence="11" type="ORF">ENG67_03485</name>
</gene>
<dbReference type="EC" id="2.4.1.182" evidence="2 10"/>
<dbReference type="GO" id="GO:0016020">
    <property type="term" value="C:membrane"/>
    <property type="evidence" value="ECO:0007669"/>
    <property type="project" value="GOC"/>
</dbReference>
<dbReference type="Proteomes" id="UP000885931">
    <property type="component" value="Unassembled WGS sequence"/>
</dbReference>
<keyword evidence="6 11" id="KW-0328">Glycosyltransferase</keyword>
<dbReference type="SUPFAM" id="SSF53756">
    <property type="entry name" value="UDP-Glycosyltransferase/glycogen phosphorylase"/>
    <property type="match status" value="1"/>
</dbReference>
<name>A0A7C1BEF5_UNCW3</name>
<proteinExistence type="predicted"/>
<organism evidence="11">
    <name type="scientific">candidate division WOR-3 bacterium</name>
    <dbReference type="NCBI Taxonomy" id="2052148"/>
    <lineage>
        <taxon>Bacteria</taxon>
        <taxon>Bacteria division WOR-3</taxon>
    </lineage>
</organism>
<evidence type="ECO:0000256" key="5">
    <source>
        <dbReference type="ARBA" id="ARBA00022556"/>
    </source>
</evidence>
<evidence type="ECO:0000256" key="2">
    <source>
        <dbReference type="ARBA" id="ARBA00012687"/>
    </source>
</evidence>
<evidence type="ECO:0000256" key="8">
    <source>
        <dbReference type="ARBA" id="ARBA00023098"/>
    </source>
</evidence>
<keyword evidence="4" id="KW-0444">Lipid biosynthesis</keyword>